<organism evidence="1 2">
    <name type="scientific">Spongiibacter pelagi</name>
    <dbReference type="NCBI Taxonomy" id="2760804"/>
    <lineage>
        <taxon>Bacteria</taxon>
        <taxon>Pseudomonadati</taxon>
        <taxon>Pseudomonadota</taxon>
        <taxon>Gammaproteobacteria</taxon>
        <taxon>Cellvibrionales</taxon>
        <taxon>Spongiibacteraceae</taxon>
        <taxon>Spongiibacter</taxon>
    </lineage>
</organism>
<proteinExistence type="predicted"/>
<protein>
    <submittedName>
        <fullName evidence="1">STAS/SEC14 domain-containing protein</fullName>
    </submittedName>
</protein>
<dbReference type="AlphaFoldDB" id="A0A927BZU0"/>
<dbReference type="Proteomes" id="UP000610558">
    <property type="component" value="Unassembled WGS sequence"/>
</dbReference>
<evidence type="ECO:0000313" key="2">
    <source>
        <dbReference type="Proteomes" id="UP000610558"/>
    </source>
</evidence>
<name>A0A927BZU0_9GAMM</name>
<dbReference type="Pfam" id="PF11964">
    <property type="entry name" value="SpoIIAA-like"/>
    <property type="match status" value="1"/>
</dbReference>
<dbReference type="RefSeq" id="WP_190761808.1">
    <property type="nucleotide sequence ID" value="NZ_JACXLD010000001.1"/>
</dbReference>
<dbReference type="Gene3D" id="3.40.50.10600">
    <property type="entry name" value="SpoIIaa-like domains"/>
    <property type="match status" value="1"/>
</dbReference>
<dbReference type="SUPFAM" id="SSF52091">
    <property type="entry name" value="SpoIIaa-like"/>
    <property type="match status" value="1"/>
</dbReference>
<dbReference type="InterPro" id="IPR036513">
    <property type="entry name" value="STAS_dom_sf"/>
</dbReference>
<comment type="caution">
    <text evidence="1">The sequence shown here is derived from an EMBL/GenBank/DDBJ whole genome shotgun (WGS) entry which is preliminary data.</text>
</comment>
<accession>A0A927BZU0</accession>
<dbReference type="InterPro" id="IPR021866">
    <property type="entry name" value="SpoIIAA-like"/>
</dbReference>
<sequence>MLEVLPIASPDLVGVRVKGPVDHQDMLNMLDEFHSKVGKDEKLAMYIEIESFDGFSLRNFLRELRLMSEEYTRLTRIALVSELAWYRRSAMILGRRLPNTNLEHFTPIQRDEALIWACEDELEEYEEI</sequence>
<evidence type="ECO:0000313" key="1">
    <source>
        <dbReference type="EMBL" id="MBD2857573.1"/>
    </source>
</evidence>
<dbReference type="EMBL" id="JACXLD010000001">
    <property type="protein sequence ID" value="MBD2857573.1"/>
    <property type="molecule type" value="Genomic_DNA"/>
</dbReference>
<dbReference type="InterPro" id="IPR038396">
    <property type="entry name" value="SpoIIAA-like_sf"/>
</dbReference>
<gene>
    <name evidence="1" type="ORF">IB286_01045</name>
</gene>
<reference evidence="1" key="1">
    <citation type="submission" date="2020-09" db="EMBL/GenBank/DDBJ databases">
        <authorList>
            <person name="Yoon J.-W."/>
        </authorList>
    </citation>
    <scope>NUCLEOTIDE SEQUENCE</scope>
    <source>
        <strain evidence="1">KMU-158</strain>
    </source>
</reference>
<keyword evidence="2" id="KW-1185">Reference proteome</keyword>